<reference evidence="2 3" key="1">
    <citation type="submission" date="2015-11" db="EMBL/GenBank/DDBJ databases">
        <title>Genomic analysis of 38 Legionella species identifies large and diverse effector repertoires.</title>
        <authorList>
            <person name="Burstein D."/>
            <person name="Amaro F."/>
            <person name="Zusman T."/>
            <person name="Lifshitz Z."/>
            <person name="Cohen O."/>
            <person name="Gilbert J.A."/>
            <person name="Pupko T."/>
            <person name="Shuman H.A."/>
            <person name="Segal G."/>
        </authorList>
    </citation>
    <scope>NUCLEOTIDE SEQUENCE [LARGE SCALE GENOMIC DNA]</scope>
    <source>
        <strain evidence="2 3">ATCC 49655</strain>
    </source>
</reference>
<evidence type="ECO:0000313" key="2">
    <source>
        <dbReference type="EMBL" id="KTD59907.1"/>
    </source>
</evidence>
<dbReference type="Proteomes" id="UP000054600">
    <property type="component" value="Unassembled WGS sequence"/>
</dbReference>
<evidence type="ECO:0000313" key="3">
    <source>
        <dbReference type="Proteomes" id="UP000054600"/>
    </source>
</evidence>
<protein>
    <submittedName>
        <fullName evidence="2">Dot/Icm T4SS effector</fullName>
    </submittedName>
</protein>
<organism evidence="2 3">
    <name type="scientific">Legionella shakespearei DSM 23087</name>
    <dbReference type="NCBI Taxonomy" id="1122169"/>
    <lineage>
        <taxon>Bacteria</taxon>
        <taxon>Pseudomonadati</taxon>
        <taxon>Pseudomonadota</taxon>
        <taxon>Gammaproteobacteria</taxon>
        <taxon>Legionellales</taxon>
        <taxon>Legionellaceae</taxon>
        <taxon>Legionella</taxon>
    </lineage>
</organism>
<sequence>MQHKRLYLIVYGVYLLIYDVYSFDFDGCLAHVGFLSAQQKDILAANRDLLESLKASPNPKIAFVGSNRQSAPDDSTNSHADERGSCFPAISAISQELNAVLDGFLLSDLYNDLPDGTSFRMALEHIAPNKKDYNPTDIKLVKGLPNWIHDESKLTLLYAQIHKIASEHPNDTINFNFFDDREDLLDNLHAYFSKYPELIPGNVTLKLKQYRGPVDKFDKPIEPQVKEYPSIQGSRTTYDADYRQTVKDMAAVTIEEMTRQGIDITTSKSSRPITSFAEAKQNQFDMSPIKCIRYYQPGMTLVPKIQAPEKVQPPVKTKKSRFFFGSRKQESNSNLSAASSSSSSADSPTSPRFASSSSSSGSSRSSSTSSSPDDPNLIAIDKGKQEVQPEPVVFGKTVPKPIKTWFHQPMGEHRRKGRSTEDTALSGESPTNGSLK</sequence>
<gene>
    <name evidence="2" type="ORF">Lsha_1657</name>
</gene>
<dbReference type="RefSeq" id="WP_018577000.1">
    <property type="nucleotide sequence ID" value="NZ_KB892393.1"/>
</dbReference>
<proteinExistence type="predicted"/>
<comment type="caution">
    <text evidence="2">The sequence shown here is derived from an EMBL/GenBank/DDBJ whole genome shotgun (WGS) entry which is preliminary data.</text>
</comment>
<dbReference type="PATRIC" id="fig|1122169.6.peg.1906"/>
<dbReference type="OrthoDB" id="5653025at2"/>
<accession>A0A0W0YTN4</accession>
<keyword evidence="3" id="KW-1185">Reference proteome</keyword>
<evidence type="ECO:0000256" key="1">
    <source>
        <dbReference type="SAM" id="MobiDB-lite"/>
    </source>
</evidence>
<name>A0A0W0YTN4_9GAMM</name>
<feature type="compositionally biased region" description="Polar residues" evidence="1">
    <location>
        <begin position="66"/>
        <end position="78"/>
    </location>
</feature>
<feature type="compositionally biased region" description="Polar residues" evidence="1">
    <location>
        <begin position="422"/>
        <end position="436"/>
    </location>
</feature>
<dbReference type="EMBL" id="LNYW01000046">
    <property type="protein sequence ID" value="KTD59907.1"/>
    <property type="molecule type" value="Genomic_DNA"/>
</dbReference>
<feature type="region of interest" description="Disordered" evidence="1">
    <location>
        <begin position="61"/>
        <end position="80"/>
    </location>
</feature>
<feature type="compositionally biased region" description="Low complexity" evidence="1">
    <location>
        <begin position="331"/>
        <end position="371"/>
    </location>
</feature>
<dbReference type="eggNOG" id="ENOG502ZN61">
    <property type="taxonomic scope" value="Bacteria"/>
</dbReference>
<dbReference type="AlphaFoldDB" id="A0A0W0YTN4"/>
<feature type="region of interest" description="Disordered" evidence="1">
    <location>
        <begin position="323"/>
        <end position="436"/>
    </location>
</feature>